<dbReference type="Pfam" id="PF00072">
    <property type="entry name" value="Response_reg"/>
    <property type="match status" value="1"/>
</dbReference>
<gene>
    <name evidence="4" type="ORF">SAMN05421831_10647</name>
</gene>
<dbReference type="RefSeq" id="WP_093309388.1">
    <property type="nucleotide sequence ID" value="NZ_FNYH01000006.1"/>
</dbReference>
<keyword evidence="1 2" id="KW-0597">Phosphoprotein</keyword>
<dbReference type="Gene3D" id="3.40.50.2300">
    <property type="match status" value="1"/>
</dbReference>
<dbReference type="OrthoDB" id="9793549at2"/>
<dbReference type="Proteomes" id="UP000242999">
    <property type="component" value="Unassembled WGS sequence"/>
</dbReference>
<dbReference type="AlphaFoldDB" id="A0A1H6SGM8"/>
<reference evidence="5" key="1">
    <citation type="submission" date="2016-10" db="EMBL/GenBank/DDBJ databases">
        <authorList>
            <person name="Varghese N."/>
            <person name="Submissions S."/>
        </authorList>
    </citation>
    <scope>NUCLEOTIDE SEQUENCE [LARGE SCALE GENOMIC DNA]</scope>
    <source>
        <strain evidence="5">DSM 7165</strain>
    </source>
</reference>
<accession>A0A1H6SGM8</accession>
<dbReference type="InterPro" id="IPR050595">
    <property type="entry name" value="Bact_response_regulator"/>
</dbReference>
<proteinExistence type="predicted"/>
<dbReference type="SUPFAM" id="SSF52172">
    <property type="entry name" value="CheY-like"/>
    <property type="match status" value="1"/>
</dbReference>
<feature type="domain" description="Response regulatory" evidence="3">
    <location>
        <begin position="3"/>
        <end position="119"/>
    </location>
</feature>
<dbReference type="PANTHER" id="PTHR44591:SF25">
    <property type="entry name" value="CHEMOTAXIS TWO-COMPONENT RESPONSE REGULATOR"/>
    <property type="match status" value="1"/>
</dbReference>
<sequence length="126" mass="14268">MKQVLIVDDAVTVRLYHRHLITELGYPTSEAENGVEALEKAMQASFALMLVDVNMPKMDGYRFIEEVRKNPDLQSIPIIMISTESEAKDIQKAYSVGANFYLIKPTDPKRLQDLVTLILGQSKQEI</sequence>
<feature type="modified residue" description="4-aspartylphosphate" evidence="2">
    <location>
        <position position="52"/>
    </location>
</feature>
<dbReference type="GO" id="GO:0000160">
    <property type="term" value="P:phosphorelay signal transduction system"/>
    <property type="evidence" value="ECO:0007669"/>
    <property type="project" value="InterPro"/>
</dbReference>
<evidence type="ECO:0000256" key="2">
    <source>
        <dbReference type="PROSITE-ProRule" id="PRU00169"/>
    </source>
</evidence>
<dbReference type="EMBL" id="FNYH01000006">
    <property type="protein sequence ID" value="SEI63977.1"/>
    <property type="molecule type" value="Genomic_DNA"/>
</dbReference>
<evidence type="ECO:0000313" key="4">
    <source>
        <dbReference type="EMBL" id="SEI63977.1"/>
    </source>
</evidence>
<dbReference type="InterPro" id="IPR011006">
    <property type="entry name" value="CheY-like_superfamily"/>
</dbReference>
<protein>
    <submittedName>
        <fullName evidence="4">Two-component system, chemotaxis family, response regulator CheY</fullName>
    </submittedName>
</protein>
<dbReference type="PROSITE" id="PS50110">
    <property type="entry name" value="RESPONSE_REGULATORY"/>
    <property type="match status" value="1"/>
</dbReference>
<dbReference type="InterPro" id="IPR001789">
    <property type="entry name" value="Sig_transdc_resp-reg_receiver"/>
</dbReference>
<dbReference type="SMART" id="SM00448">
    <property type="entry name" value="REC"/>
    <property type="match status" value="1"/>
</dbReference>
<name>A0A1H6SGM8_9GAMM</name>
<dbReference type="STRING" id="64971.SAMN05421831_10647"/>
<evidence type="ECO:0000256" key="1">
    <source>
        <dbReference type="ARBA" id="ARBA00022553"/>
    </source>
</evidence>
<keyword evidence="5" id="KW-1185">Reference proteome</keyword>
<organism evidence="4 5">
    <name type="scientific">Allopseudospirillum japonicum</name>
    <dbReference type="NCBI Taxonomy" id="64971"/>
    <lineage>
        <taxon>Bacteria</taxon>
        <taxon>Pseudomonadati</taxon>
        <taxon>Pseudomonadota</taxon>
        <taxon>Gammaproteobacteria</taxon>
        <taxon>Oceanospirillales</taxon>
        <taxon>Oceanospirillaceae</taxon>
        <taxon>Allopseudospirillum</taxon>
    </lineage>
</organism>
<dbReference type="PANTHER" id="PTHR44591">
    <property type="entry name" value="STRESS RESPONSE REGULATOR PROTEIN 1"/>
    <property type="match status" value="1"/>
</dbReference>
<evidence type="ECO:0000313" key="5">
    <source>
        <dbReference type="Proteomes" id="UP000242999"/>
    </source>
</evidence>
<evidence type="ECO:0000259" key="3">
    <source>
        <dbReference type="PROSITE" id="PS50110"/>
    </source>
</evidence>